<keyword evidence="2" id="KW-1185">Reference proteome</keyword>
<name>A0A9P0JIH7_APHGO</name>
<dbReference type="AlphaFoldDB" id="A0A9P0JIH7"/>
<reference evidence="1" key="2">
    <citation type="submission" date="2022-10" db="EMBL/GenBank/DDBJ databases">
        <authorList>
            <consortium name="ENA_rothamsted_submissions"/>
            <consortium name="culmorum"/>
            <person name="King R."/>
        </authorList>
    </citation>
    <scope>NUCLEOTIDE SEQUENCE</scope>
</reference>
<accession>A0A9P0JIH7</accession>
<evidence type="ECO:0000313" key="2">
    <source>
        <dbReference type="Proteomes" id="UP001154329"/>
    </source>
</evidence>
<gene>
    <name evidence="1" type="ORF">APHIGO_LOCUS11027</name>
</gene>
<reference evidence="1" key="1">
    <citation type="submission" date="2022-02" db="EMBL/GenBank/DDBJ databases">
        <authorList>
            <person name="King R."/>
        </authorList>
    </citation>
    <scope>NUCLEOTIDE SEQUENCE</scope>
</reference>
<organism evidence="1 2">
    <name type="scientific">Aphis gossypii</name>
    <name type="common">Cotton aphid</name>
    <dbReference type="NCBI Taxonomy" id="80765"/>
    <lineage>
        <taxon>Eukaryota</taxon>
        <taxon>Metazoa</taxon>
        <taxon>Ecdysozoa</taxon>
        <taxon>Arthropoda</taxon>
        <taxon>Hexapoda</taxon>
        <taxon>Insecta</taxon>
        <taxon>Pterygota</taxon>
        <taxon>Neoptera</taxon>
        <taxon>Paraneoptera</taxon>
        <taxon>Hemiptera</taxon>
        <taxon>Sternorrhyncha</taxon>
        <taxon>Aphidomorpha</taxon>
        <taxon>Aphidoidea</taxon>
        <taxon>Aphididae</taxon>
        <taxon>Aphidini</taxon>
        <taxon>Aphis</taxon>
        <taxon>Aphis</taxon>
    </lineage>
</organism>
<dbReference type="Proteomes" id="UP001154329">
    <property type="component" value="Chromosome 4"/>
</dbReference>
<dbReference type="EMBL" id="OU899037">
    <property type="protein sequence ID" value="CAH1737506.1"/>
    <property type="molecule type" value="Genomic_DNA"/>
</dbReference>
<sequence length="40" mass="4852">MSRPEFWEVVGWNMVTNLFLLKARLCLQKIVMSNHVQRIY</sequence>
<evidence type="ECO:0000313" key="1">
    <source>
        <dbReference type="EMBL" id="CAH1737506.1"/>
    </source>
</evidence>
<proteinExistence type="predicted"/>
<protein>
    <submittedName>
        <fullName evidence="1">Uncharacterized protein</fullName>
    </submittedName>
</protein>